<sequence>MTEQELTLIVGELRGEMRSISSMVSNVDKKLDCLPCTDHIDSIKRNKQYIESLIEWKKTINGVAAGEKIERYKGFISFKYAAILIVITNVVAVLLTVISRIWIP</sequence>
<keyword evidence="1" id="KW-0472">Membrane</keyword>
<dbReference type="EMBL" id="MT142823">
    <property type="protein sequence ID" value="QJA89095.1"/>
    <property type="molecule type" value="Genomic_DNA"/>
</dbReference>
<dbReference type="AlphaFoldDB" id="A0A6M3L793"/>
<organism evidence="2">
    <name type="scientific">viral metagenome</name>
    <dbReference type="NCBI Taxonomy" id="1070528"/>
    <lineage>
        <taxon>unclassified sequences</taxon>
        <taxon>metagenomes</taxon>
        <taxon>organismal metagenomes</taxon>
    </lineage>
</organism>
<keyword evidence="1" id="KW-1133">Transmembrane helix</keyword>
<evidence type="ECO:0000313" key="2">
    <source>
        <dbReference type="EMBL" id="QJA89095.1"/>
    </source>
</evidence>
<feature type="transmembrane region" description="Helical" evidence="1">
    <location>
        <begin position="80"/>
        <end position="103"/>
    </location>
</feature>
<gene>
    <name evidence="2" type="ORF">MM415B02609_0003</name>
</gene>
<protein>
    <submittedName>
        <fullName evidence="2">Uncharacterized protein</fullName>
    </submittedName>
</protein>
<keyword evidence="1" id="KW-0812">Transmembrane</keyword>
<accession>A0A6M3L793</accession>
<evidence type="ECO:0000256" key="1">
    <source>
        <dbReference type="SAM" id="Phobius"/>
    </source>
</evidence>
<name>A0A6M3L793_9ZZZZ</name>
<proteinExistence type="predicted"/>
<reference evidence="2" key="1">
    <citation type="submission" date="2020-03" db="EMBL/GenBank/DDBJ databases">
        <title>The deep terrestrial virosphere.</title>
        <authorList>
            <person name="Holmfeldt K."/>
            <person name="Nilsson E."/>
            <person name="Simone D."/>
            <person name="Lopez-Fernandez M."/>
            <person name="Wu X."/>
            <person name="de Brujin I."/>
            <person name="Lundin D."/>
            <person name="Andersson A."/>
            <person name="Bertilsson S."/>
            <person name="Dopson M."/>
        </authorList>
    </citation>
    <scope>NUCLEOTIDE SEQUENCE</scope>
    <source>
        <strain evidence="2">MM415B02609</strain>
    </source>
</reference>